<accession>A0A8T0GI83</accession>
<evidence type="ECO:0000256" key="5">
    <source>
        <dbReference type="ARBA" id="ARBA00022533"/>
    </source>
</evidence>
<comment type="caution">
    <text evidence="12">The sequence shown here is derived from an EMBL/GenBank/DDBJ whole genome shotgun (WGS) entry which is preliminary data.</text>
</comment>
<evidence type="ECO:0000256" key="6">
    <source>
        <dbReference type="ARBA" id="ARBA00022676"/>
    </source>
</evidence>
<evidence type="ECO:0000313" key="13">
    <source>
        <dbReference type="Proteomes" id="UP000822688"/>
    </source>
</evidence>
<proteinExistence type="inferred from homology"/>
<keyword evidence="6" id="KW-0328">Glycosyltransferase</keyword>
<keyword evidence="13" id="KW-1185">Reference proteome</keyword>
<dbReference type="InterPro" id="IPR029057">
    <property type="entry name" value="PRTase-like"/>
</dbReference>
<dbReference type="SUPFAM" id="SSF53271">
    <property type="entry name" value="PRTase-like"/>
    <property type="match status" value="1"/>
</dbReference>
<dbReference type="NCBIfam" id="TIGR01091">
    <property type="entry name" value="upp"/>
    <property type="match status" value="1"/>
</dbReference>
<name>A0A8T0GI83_CERPU</name>
<evidence type="ECO:0000256" key="8">
    <source>
        <dbReference type="ARBA" id="ARBA00022741"/>
    </source>
</evidence>
<feature type="domain" description="Phosphoribosyltransferase" evidence="11">
    <location>
        <begin position="84"/>
        <end position="291"/>
    </location>
</feature>
<evidence type="ECO:0000256" key="10">
    <source>
        <dbReference type="ARBA" id="ARBA00031082"/>
    </source>
</evidence>
<dbReference type="InterPro" id="IPR050054">
    <property type="entry name" value="UPRTase/APRTase"/>
</dbReference>
<dbReference type="GO" id="GO:0005737">
    <property type="term" value="C:cytoplasm"/>
    <property type="evidence" value="ECO:0007669"/>
    <property type="project" value="UniProtKB-ARBA"/>
</dbReference>
<dbReference type="OrthoDB" id="106623at2759"/>
<gene>
    <name evidence="12" type="ORF">KC19_10G014700</name>
</gene>
<evidence type="ECO:0000256" key="9">
    <source>
        <dbReference type="ARBA" id="ARBA00023134"/>
    </source>
</evidence>
<keyword evidence="8" id="KW-0547">Nucleotide-binding</keyword>
<dbReference type="GO" id="GO:0004845">
    <property type="term" value="F:uracil phosphoribosyltransferase activity"/>
    <property type="evidence" value="ECO:0007669"/>
    <property type="project" value="UniProtKB-EC"/>
</dbReference>
<dbReference type="PANTHER" id="PTHR32315:SF4">
    <property type="entry name" value="URACIL PHOSPHORIBOSYLTRANSFERASE, CHLOROPLASTIC"/>
    <property type="match status" value="1"/>
</dbReference>
<comment type="pathway">
    <text evidence="2">Pyrimidine metabolism; UMP biosynthesis via salvage pathway; UMP from uracil: step 1/1.</text>
</comment>
<dbReference type="NCBIfam" id="NF001097">
    <property type="entry name" value="PRK00129.1"/>
    <property type="match status" value="1"/>
</dbReference>
<keyword evidence="5" id="KW-0021">Allosteric enzyme</keyword>
<dbReference type="Pfam" id="PF14681">
    <property type="entry name" value="UPRTase"/>
    <property type="match status" value="1"/>
</dbReference>
<reference evidence="12" key="1">
    <citation type="submission" date="2020-06" db="EMBL/GenBank/DDBJ databases">
        <title>WGS assembly of Ceratodon purpureus strain R40.</title>
        <authorList>
            <person name="Carey S.B."/>
            <person name="Jenkins J."/>
            <person name="Shu S."/>
            <person name="Lovell J.T."/>
            <person name="Sreedasyam A."/>
            <person name="Maumus F."/>
            <person name="Tiley G.P."/>
            <person name="Fernandez-Pozo N."/>
            <person name="Barry K."/>
            <person name="Chen C."/>
            <person name="Wang M."/>
            <person name="Lipzen A."/>
            <person name="Daum C."/>
            <person name="Saski C.A."/>
            <person name="Payton A.C."/>
            <person name="Mcbreen J.C."/>
            <person name="Conrad R.E."/>
            <person name="Kollar L.M."/>
            <person name="Olsson S."/>
            <person name="Huttunen S."/>
            <person name="Landis J.B."/>
            <person name="Wickett N.J."/>
            <person name="Johnson M.G."/>
            <person name="Rensing S.A."/>
            <person name="Grimwood J."/>
            <person name="Schmutz J."/>
            <person name="Mcdaniel S.F."/>
        </authorList>
    </citation>
    <scope>NUCLEOTIDE SEQUENCE</scope>
    <source>
        <strain evidence="12">R40</strain>
    </source>
</reference>
<comment type="similarity">
    <text evidence="3">Belongs to the UPRTase family.</text>
</comment>
<protein>
    <recommendedName>
        <fullName evidence="4">uracil phosphoribosyltransferase</fullName>
        <ecNumber evidence="4">2.4.2.9</ecNumber>
    </recommendedName>
    <alternativeName>
        <fullName evidence="10">UMP pyrophosphorylase</fullName>
    </alternativeName>
</protein>
<evidence type="ECO:0000256" key="1">
    <source>
        <dbReference type="ARBA" id="ARBA00001946"/>
    </source>
</evidence>
<evidence type="ECO:0000256" key="2">
    <source>
        <dbReference type="ARBA" id="ARBA00005180"/>
    </source>
</evidence>
<dbReference type="EC" id="2.4.2.9" evidence="4"/>
<evidence type="ECO:0000256" key="3">
    <source>
        <dbReference type="ARBA" id="ARBA00009516"/>
    </source>
</evidence>
<dbReference type="EMBL" id="CM026431">
    <property type="protein sequence ID" value="KAG0558267.1"/>
    <property type="molecule type" value="Genomic_DNA"/>
</dbReference>
<organism evidence="12 13">
    <name type="scientific">Ceratodon purpureus</name>
    <name type="common">Fire moss</name>
    <name type="synonym">Dicranum purpureum</name>
    <dbReference type="NCBI Taxonomy" id="3225"/>
    <lineage>
        <taxon>Eukaryota</taxon>
        <taxon>Viridiplantae</taxon>
        <taxon>Streptophyta</taxon>
        <taxon>Embryophyta</taxon>
        <taxon>Bryophyta</taxon>
        <taxon>Bryophytina</taxon>
        <taxon>Bryopsida</taxon>
        <taxon>Dicranidae</taxon>
        <taxon>Pseudoditrichales</taxon>
        <taxon>Ditrichaceae</taxon>
        <taxon>Ceratodon</taxon>
    </lineage>
</organism>
<keyword evidence="7" id="KW-0808">Transferase</keyword>
<dbReference type="GO" id="GO:0006223">
    <property type="term" value="P:uracil salvage"/>
    <property type="evidence" value="ECO:0007669"/>
    <property type="project" value="InterPro"/>
</dbReference>
<keyword evidence="9" id="KW-0342">GTP-binding</keyword>
<dbReference type="CDD" id="cd06223">
    <property type="entry name" value="PRTases_typeI"/>
    <property type="match status" value="1"/>
</dbReference>
<dbReference type="InterPro" id="IPR005765">
    <property type="entry name" value="UPRT"/>
</dbReference>
<dbReference type="PANTHER" id="PTHR32315">
    <property type="entry name" value="ADENINE PHOSPHORIBOSYLTRANSFERASE"/>
    <property type="match status" value="1"/>
</dbReference>
<dbReference type="GO" id="GO:0005525">
    <property type="term" value="F:GTP binding"/>
    <property type="evidence" value="ECO:0007669"/>
    <property type="project" value="UniProtKB-KW"/>
</dbReference>
<dbReference type="Proteomes" id="UP000822688">
    <property type="component" value="Chromosome 10"/>
</dbReference>
<sequence length="292" mass="31576">MEHMVAMQAATLPSSFFCVTAPSTCSSSRSSGALFAQRCGAGQLSLLNERGAQRSLSKRKNAWRCAAATEGKQVGGKNQMLVYVPPHPLIKHWVSILRNEFSPPPMFRSAMAELGRLLIYEASRDWLLTVNGEVNTPCGVAEVEFIDPREPVKVVPILRAGLVLIEQAASVLPANQTFHLGFVRNEETLEASMYLNKLPEKFEEGARILVADPMLATGGTIVSALEEILKRGADISLIRVVAAVAAPPALKLLSEKFPGLRVYVGMIDEELNEKGYIVPGLGDAGDRSFGTA</sequence>
<evidence type="ECO:0000259" key="11">
    <source>
        <dbReference type="Pfam" id="PF14681"/>
    </source>
</evidence>
<evidence type="ECO:0000256" key="4">
    <source>
        <dbReference type="ARBA" id="ARBA00011894"/>
    </source>
</evidence>
<dbReference type="Gene3D" id="3.40.50.2020">
    <property type="match status" value="1"/>
</dbReference>
<comment type="cofactor">
    <cofactor evidence="1">
        <name>Mg(2+)</name>
        <dbReference type="ChEBI" id="CHEBI:18420"/>
    </cofactor>
</comment>
<dbReference type="FunFam" id="3.40.50.2020:FF:000003">
    <property type="entry name" value="Uracil phosphoribosyltransferase"/>
    <property type="match status" value="1"/>
</dbReference>
<dbReference type="AlphaFoldDB" id="A0A8T0GI83"/>
<dbReference type="InterPro" id="IPR000836">
    <property type="entry name" value="PRTase_dom"/>
</dbReference>
<evidence type="ECO:0000313" key="12">
    <source>
        <dbReference type="EMBL" id="KAG0558267.1"/>
    </source>
</evidence>
<evidence type="ECO:0000256" key="7">
    <source>
        <dbReference type="ARBA" id="ARBA00022679"/>
    </source>
</evidence>